<proteinExistence type="predicted"/>
<dbReference type="AlphaFoldDB" id="A0AA48M011"/>
<dbReference type="EMBL" id="OY288114">
    <property type="protein sequence ID" value="CAJ0873034.1"/>
    <property type="molecule type" value="Genomic_DNA"/>
</dbReference>
<accession>A0AA48M011</accession>
<gene>
    <name evidence="1" type="ORF">AMST5_02472</name>
</gene>
<name>A0AA48M011_9ZZZZ</name>
<reference evidence="1" key="1">
    <citation type="submission" date="2023-07" db="EMBL/GenBank/DDBJ databases">
        <authorList>
            <person name="Pelsma A.J. K."/>
        </authorList>
    </citation>
    <scope>NUCLEOTIDE SEQUENCE</scope>
</reference>
<evidence type="ECO:0000313" key="1">
    <source>
        <dbReference type="EMBL" id="CAJ0873034.1"/>
    </source>
</evidence>
<sequence length="68" mass="7336">MTSEWVKLTAKGDKPDTYVNLANASAIFAKGDVAEIWFLSGSGEEGKIQVKESPDKIIALLNEGKSTH</sequence>
<organism evidence="1">
    <name type="scientific">freshwater sediment metagenome</name>
    <dbReference type="NCBI Taxonomy" id="556182"/>
    <lineage>
        <taxon>unclassified sequences</taxon>
        <taxon>metagenomes</taxon>
        <taxon>ecological metagenomes</taxon>
    </lineage>
</organism>
<protein>
    <submittedName>
        <fullName evidence="1">Uncharacterized protein</fullName>
    </submittedName>
</protein>